<reference evidence="2 3" key="1">
    <citation type="journal article" date="2016" name="Nat. Commun.">
        <title>Thousands of microbial genomes shed light on interconnected biogeochemical processes in an aquifer system.</title>
        <authorList>
            <person name="Anantharaman K."/>
            <person name="Brown C.T."/>
            <person name="Hug L.A."/>
            <person name="Sharon I."/>
            <person name="Castelle C.J."/>
            <person name="Probst A.J."/>
            <person name="Thomas B.C."/>
            <person name="Singh A."/>
            <person name="Wilkins M.J."/>
            <person name="Karaoz U."/>
            <person name="Brodie E.L."/>
            <person name="Williams K.H."/>
            <person name="Hubbard S.S."/>
            <person name="Banfield J.F."/>
        </authorList>
    </citation>
    <scope>NUCLEOTIDE SEQUENCE [LARGE SCALE GENOMIC DNA]</scope>
</reference>
<dbReference type="InterPro" id="IPR057736">
    <property type="entry name" value="SAF_PseI/NeuA/NeuB"/>
</dbReference>
<dbReference type="STRING" id="1801992.A2Y98_01085"/>
<protein>
    <submittedName>
        <fullName evidence="2">Pseudaminic acid synthase</fullName>
    </submittedName>
</protein>
<dbReference type="EMBL" id="MHMW01000017">
    <property type="protein sequence ID" value="OGZ34227.1"/>
    <property type="molecule type" value="Genomic_DNA"/>
</dbReference>
<dbReference type="InterPro" id="IPR013132">
    <property type="entry name" value="PseI/NeuA/B-like_N"/>
</dbReference>
<proteinExistence type="predicted"/>
<dbReference type="InterPro" id="IPR036732">
    <property type="entry name" value="AFP_Neu5c_C_sf"/>
</dbReference>
<accession>A0A1G2F8M1</accession>
<sequence>MNIKPIKIKTPKGMRLIGPGQPVFIIAEMSCNHHQSYQQAKKIIEKSAEAGVDAVKLQTFRPEGITIDCDNKYFQIKVNKAWKGQTLYDLYKKVYTPWEWQPKLKKYAESKGLVLFSTPVQESAVAFLEKMNVSMYKVGSFEIVDLGLLKKIGKTKKPVIISRGMASIKEIKLAIKTLKNAGAPQVAVLHCVSSYPAIPSEMNLATIPDIAKRCGVISGLSDHSLGTAVALTSIGLGACIIEKHLTLRRSDGGPDAAFSLEPKEIKELVEAVRETEMIIGRPAFYTGKREKENKIFRRSLFVVKKIRKGEKFTFENIRSIRPGYGLMPKFLEKILGRKARKDIERGTPLKWNLVA</sequence>
<dbReference type="PROSITE" id="PS50844">
    <property type="entry name" value="AFP_LIKE"/>
    <property type="match status" value="1"/>
</dbReference>
<dbReference type="InterPro" id="IPR006190">
    <property type="entry name" value="SAF_AFP_Neu5Ac"/>
</dbReference>
<dbReference type="PANTHER" id="PTHR42966:SF2">
    <property type="entry name" value="PSEUDAMINIC ACID SYNTHASE"/>
    <property type="match status" value="1"/>
</dbReference>
<dbReference type="SMART" id="SM00858">
    <property type="entry name" value="SAF"/>
    <property type="match status" value="1"/>
</dbReference>
<name>A0A1G2F8M1_9BACT</name>
<dbReference type="PANTHER" id="PTHR42966">
    <property type="entry name" value="N-ACETYLNEURAMINATE SYNTHASE"/>
    <property type="match status" value="1"/>
</dbReference>
<dbReference type="InterPro" id="IPR013785">
    <property type="entry name" value="Aldolase_TIM"/>
</dbReference>
<dbReference type="Gene3D" id="3.90.1210.10">
    <property type="entry name" value="Antifreeze-like/N-acetylneuraminic acid synthase C-terminal domain"/>
    <property type="match status" value="1"/>
</dbReference>
<dbReference type="SUPFAM" id="SSF51269">
    <property type="entry name" value="AFP III-like domain"/>
    <property type="match status" value="1"/>
</dbReference>
<gene>
    <name evidence="2" type="ORF">A2Y98_01085</name>
</gene>
<dbReference type="Gene3D" id="3.20.20.70">
    <property type="entry name" value="Aldolase class I"/>
    <property type="match status" value="1"/>
</dbReference>
<dbReference type="InterPro" id="IPR013974">
    <property type="entry name" value="SAF"/>
</dbReference>
<organism evidence="2 3">
    <name type="scientific">Candidatus Portnoybacteria bacterium RBG_19FT_COMBO_36_7</name>
    <dbReference type="NCBI Taxonomy" id="1801992"/>
    <lineage>
        <taxon>Bacteria</taxon>
        <taxon>Candidatus Portnoyibacteriota</taxon>
    </lineage>
</organism>
<dbReference type="GO" id="GO:0016051">
    <property type="term" value="P:carbohydrate biosynthetic process"/>
    <property type="evidence" value="ECO:0007669"/>
    <property type="project" value="InterPro"/>
</dbReference>
<evidence type="ECO:0000259" key="1">
    <source>
        <dbReference type="PROSITE" id="PS50844"/>
    </source>
</evidence>
<feature type="domain" description="AFP-like" evidence="1">
    <location>
        <begin position="299"/>
        <end position="355"/>
    </location>
</feature>
<dbReference type="NCBIfam" id="TIGR03586">
    <property type="entry name" value="PseI"/>
    <property type="match status" value="1"/>
</dbReference>
<dbReference type="InterPro" id="IPR051690">
    <property type="entry name" value="PseI-like"/>
</dbReference>
<evidence type="ECO:0000313" key="3">
    <source>
        <dbReference type="Proteomes" id="UP000179099"/>
    </source>
</evidence>
<comment type="caution">
    <text evidence="2">The sequence shown here is derived from an EMBL/GenBank/DDBJ whole genome shotgun (WGS) entry which is preliminary data.</text>
</comment>
<dbReference type="CDD" id="cd11615">
    <property type="entry name" value="SAF_NeuB_like"/>
    <property type="match status" value="1"/>
</dbReference>
<evidence type="ECO:0000313" key="2">
    <source>
        <dbReference type="EMBL" id="OGZ34227.1"/>
    </source>
</evidence>
<dbReference type="InterPro" id="IPR020030">
    <property type="entry name" value="Pseudaminic_synth_PseI"/>
</dbReference>
<dbReference type="GO" id="GO:0047444">
    <property type="term" value="F:N-acylneuraminate-9-phosphate synthase activity"/>
    <property type="evidence" value="ECO:0007669"/>
    <property type="project" value="TreeGrafter"/>
</dbReference>
<dbReference type="AlphaFoldDB" id="A0A1G2F8M1"/>
<dbReference type="SUPFAM" id="SSF51569">
    <property type="entry name" value="Aldolase"/>
    <property type="match status" value="1"/>
</dbReference>
<dbReference type="Pfam" id="PF03102">
    <property type="entry name" value="NeuB"/>
    <property type="match status" value="1"/>
</dbReference>
<dbReference type="Pfam" id="PF08666">
    <property type="entry name" value="SAF"/>
    <property type="match status" value="1"/>
</dbReference>
<dbReference type="Proteomes" id="UP000179099">
    <property type="component" value="Unassembled WGS sequence"/>
</dbReference>